<evidence type="ECO:0000313" key="2">
    <source>
        <dbReference type="EMBL" id="KAH0508234.1"/>
    </source>
</evidence>
<evidence type="ECO:0000256" key="1">
    <source>
        <dbReference type="SAM" id="MobiDB-lite"/>
    </source>
</evidence>
<reference evidence="2" key="1">
    <citation type="submission" date="2020-03" db="EMBL/GenBank/DDBJ databases">
        <title>Studies in the Genomics of Life Span.</title>
        <authorList>
            <person name="Glass D."/>
        </authorList>
    </citation>
    <scope>NUCLEOTIDE SEQUENCE</scope>
    <source>
        <strain evidence="2">LTLLF</strain>
        <tissue evidence="2">Muscle</tissue>
    </source>
</reference>
<accession>A0A8J6GCV1</accession>
<proteinExistence type="predicted"/>
<dbReference type="InterPro" id="IPR011993">
    <property type="entry name" value="PH-like_dom_sf"/>
</dbReference>
<feature type="region of interest" description="Disordered" evidence="1">
    <location>
        <begin position="101"/>
        <end position="154"/>
    </location>
</feature>
<gene>
    <name evidence="2" type="ORF">LTLLF_165840</name>
</gene>
<dbReference type="AlphaFoldDB" id="A0A8J6GCV1"/>
<organism evidence="2 3">
    <name type="scientific">Microtus ochrogaster</name>
    <name type="common">Prairie vole</name>
    <dbReference type="NCBI Taxonomy" id="79684"/>
    <lineage>
        <taxon>Eukaryota</taxon>
        <taxon>Metazoa</taxon>
        <taxon>Chordata</taxon>
        <taxon>Craniata</taxon>
        <taxon>Vertebrata</taxon>
        <taxon>Euteleostomi</taxon>
        <taxon>Mammalia</taxon>
        <taxon>Eutheria</taxon>
        <taxon>Euarchontoglires</taxon>
        <taxon>Glires</taxon>
        <taxon>Rodentia</taxon>
        <taxon>Myomorpha</taxon>
        <taxon>Muroidea</taxon>
        <taxon>Cricetidae</taxon>
        <taxon>Arvicolinae</taxon>
        <taxon>Microtus</taxon>
    </lineage>
</organism>
<dbReference type="SUPFAM" id="SSF50729">
    <property type="entry name" value="PH domain-like"/>
    <property type="match status" value="1"/>
</dbReference>
<dbReference type="Gene3D" id="2.30.29.30">
    <property type="entry name" value="Pleckstrin-homology domain (PH domain)/Phosphotyrosine-binding domain (PTB)"/>
    <property type="match status" value="1"/>
</dbReference>
<dbReference type="EMBL" id="JAATJU010023299">
    <property type="protein sequence ID" value="KAH0508234.1"/>
    <property type="molecule type" value="Genomic_DNA"/>
</dbReference>
<dbReference type="Proteomes" id="UP000710432">
    <property type="component" value="Unassembled WGS sequence"/>
</dbReference>
<evidence type="ECO:0000313" key="3">
    <source>
        <dbReference type="Proteomes" id="UP000710432"/>
    </source>
</evidence>
<protein>
    <submittedName>
        <fullName evidence="2">TBC1 domain family member 4</fullName>
    </submittedName>
</protein>
<feature type="region of interest" description="Disordered" evidence="1">
    <location>
        <begin position="183"/>
        <end position="220"/>
    </location>
</feature>
<comment type="caution">
    <text evidence="2">The sequence shown here is derived from an EMBL/GenBank/DDBJ whole genome shotgun (WGS) entry which is preliminary data.</text>
</comment>
<sequence length="275" mass="30816">MNSGKYQESETVSHLLAQTPDFILEMCEKFRVPDVISSIRQLSKAAMKEDSKPSKDNEDAFYNSQKFEVLYCGRVIVTHKRAPSSLIDDCKEKFSLHEQQRLGLQGKKPGDPGDELGVFEAESPVSPDDILPEKSDGAVNSHHALPSPASQPTLASSRVCFPERILEDCGFDEQQEFRSRCSSVTGVMQKKVHDNSQKPQPRRRHASAPSHVQPSDSEKNRTMLFQVGRFEINLISPDTKSVVLEKNFKDISSCSQVCHQVMAQHLKKPIVVLHS</sequence>
<name>A0A8J6GCV1_MICOH</name>